<dbReference type="AlphaFoldDB" id="A0AAD4VZG4"/>
<keyword evidence="2" id="KW-1185">Reference proteome</keyword>
<dbReference type="Proteomes" id="UP001054821">
    <property type="component" value="Chromosome 4"/>
</dbReference>
<organism evidence="1 2">
    <name type="scientific">Prunus dulcis</name>
    <name type="common">Almond</name>
    <name type="synonym">Amygdalus dulcis</name>
    <dbReference type="NCBI Taxonomy" id="3755"/>
    <lineage>
        <taxon>Eukaryota</taxon>
        <taxon>Viridiplantae</taxon>
        <taxon>Streptophyta</taxon>
        <taxon>Embryophyta</taxon>
        <taxon>Tracheophyta</taxon>
        <taxon>Spermatophyta</taxon>
        <taxon>Magnoliopsida</taxon>
        <taxon>eudicotyledons</taxon>
        <taxon>Gunneridae</taxon>
        <taxon>Pentapetalae</taxon>
        <taxon>rosids</taxon>
        <taxon>fabids</taxon>
        <taxon>Rosales</taxon>
        <taxon>Rosaceae</taxon>
        <taxon>Amygdaloideae</taxon>
        <taxon>Amygdaleae</taxon>
        <taxon>Prunus</taxon>
    </lineage>
</organism>
<reference evidence="1 2" key="1">
    <citation type="journal article" date="2022" name="G3 (Bethesda)">
        <title>Whole-genome sequence and methylome profiling of the almond [Prunus dulcis (Mill.) D.A. Webb] cultivar 'Nonpareil'.</title>
        <authorList>
            <person name="D'Amico-Willman K.M."/>
            <person name="Ouma W.Z."/>
            <person name="Meulia T."/>
            <person name="Sideli G.M."/>
            <person name="Gradziel T.M."/>
            <person name="Fresnedo-Ramirez J."/>
        </authorList>
    </citation>
    <scope>NUCLEOTIDE SEQUENCE [LARGE SCALE GENOMIC DNA]</scope>
    <source>
        <strain evidence="1">Clone GOH B32 T37-40</strain>
    </source>
</reference>
<comment type="caution">
    <text evidence="1">The sequence shown here is derived from an EMBL/GenBank/DDBJ whole genome shotgun (WGS) entry which is preliminary data.</text>
</comment>
<sequence>MAFLLRKDVSCCSNNGLVVVRYELLLVNCNSNNDLLIIAKCELLLVVNDGFLPARILFDLHQVRLFYLFYARLVKVLDRDGASERVSSDDPKLASTSGCAFSAWASFLIDSSFAKRKPASNASYSALLFEARKPGSQEAKFRGGLVTLELSFFLLTSFSSSANGVNSATKSAKPGLLLQSLAGRGGRIGLALLPTS</sequence>
<name>A0AAD4VZG4_PRUDU</name>
<gene>
    <name evidence="1" type="ORF">L3X38_024273</name>
</gene>
<dbReference type="EMBL" id="JAJFAZ020000004">
    <property type="protein sequence ID" value="KAI5334140.1"/>
    <property type="molecule type" value="Genomic_DNA"/>
</dbReference>
<accession>A0AAD4VZG4</accession>
<evidence type="ECO:0000313" key="2">
    <source>
        <dbReference type="Proteomes" id="UP001054821"/>
    </source>
</evidence>
<evidence type="ECO:0000313" key="1">
    <source>
        <dbReference type="EMBL" id="KAI5334140.1"/>
    </source>
</evidence>
<proteinExistence type="predicted"/>
<protein>
    <submittedName>
        <fullName evidence="1">Uncharacterized protein</fullName>
    </submittedName>
</protein>